<dbReference type="GO" id="GO:0017108">
    <property type="term" value="F:5'-flap endonuclease activity"/>
    <property type="evidence" value="ECO:0007669"/>
    <property type="project" value="TreeGrafter"/>
</dbReference>
<dbReference type="Proteomes" id="UP000053820">
    <property type="component" value="Unassembled WGS sequence"/>
</dbReference>
<dbReference type="InterPro" id="IPR036279">
    <property type="entry name" value="5-3_exonuclease_C_sf"/>
</dbReference>
<feature type="region of interest" description="Disordered" evidence="3">
    <location>
        <begin position="501"/>
        <end position="559"/>
    </location>
</feature>
<feature type="compositionally biased region" description="Low complexity" evidence="3">
    <location>
        <begin position="886"/>
        <end position="908"/>
    </location>
</feature>
<dbReference type="Pfam" id="PF00867">
    <property type="entry name" value="XPG_I"/>
    <property type="match status" value="1"/>
</dbReference>
<feature type="compositionally biased region" description="Polar residues" evidence="3">
    <location>
        <begin position="1298"/>
        <end position="1321"/>
    </location>
</feature>
<dbReference type="PANTHER" id="PTHR11081">
    <property type="entry name" value="FLAP ENDONUCLEASE FAMILY MEMBER"/>
    <property type="match status" value="1"/>
</dbReference>
<feature type="compositionally biased region" description="Low complexity" evidence="3">
    <location>
        <begin position="997"/>
        <end position="1009"/>
    </location>
</feature>
<feature type="compositionally biased region" description="Low complexity" evidence="3">
    <location>
        <begin position="599"/>
        <end position="610"/>
    </location>
</feature>
<feature type="compositionally biased region" description="Low complexity" evidence="3">
    <location>
        <begin position="802"/>
        <end position="813"/>
    </location>
</feature>
<dbReference type="InterPro" id="IPR029060">
    <property type="entry name" value="PIN-like_dom_sf"/>
</dbReference>
<feature type="compositionally biased region" description="Gly residues" evidence="3">
    <location>
        <begin position="640"/>
        <end position="649"/>
    </location>
</feature>
<dbReference type="InterPro" id="IPR006085">
    <property type="entry name" value="XPG_DNA_repair_N"/>
</dbReference>
<dbReference type="GO" id="GO:0006281">
    <property type="term" value="P:DNA repair"/>
    <property type="evidence" value="ECO:0007669"/>
    <property type="project" value="UniProtKB-ARBA"/>
</dbReference>
<gene>
    <name evidence="6" type="ORF">HYDPIDRAFT_189683</name>
</gene>
<dbReference type="InterPro" id="IPR037316">
    <property type="entry name" value="Yen1_H3TH"/>
</dbReference>
<dbReference type="CDD" id="cd09870">
    <property type="entry name" value="PIN_YEN1"/>
    <property type="match status" value="1"/>
</dbReference>
<feature type="compositionally biased region" description="Low complexity" evidence="3">
    <location>
        <begin position="402"/>
        <end position="428"/>
    </location>
</feature>
<accession>A0A0C9VTH2</accession>
<dbReference type="SUPFAM" id="SSF88723">
    <property type="entry name" value="PIN domain-like"/>
    <property type="match status" value="1"/>
</dbReference>
<feature type="compositionally biased region" description="Polar residues" evidence="3">
    <location>
        <begin position="163"/>
        <end position="174"/>
    </location>
</feature>
<feature type="compositionally biased region" description="Basic residues" evidence="3">
    <location>
        <begin position="546"/>
        <end position="555"/>
    </location>
</feature>
<dbReference type="PRINTS" id="PR00853">
    <property type="entry name" value="XPGRADSUPER"/>
</dbReference>
<dbReference type="InterPro" id="IPR006084">
    <property type="entry name" value="XPG/Rad2"/>
</dbReference>
<feature type="compositionally biased region" description="Basic residues" evidence="3">
    <location>
        <begin position="946"/>
        <end position="956"/>
    </location>
</feature>
<feature type="domain" description="XPG N-terminal" evidence="5">
    <location>
        <begin position="1"/>
        <end position="99"/>
    </location>
</feature>
<feature type="compositionally biased region" description="Polar residues" evidence="3">
    <location>
        <begin position="1126"/>
        <end position="1153"/>
    </location>
</feature>
<sequence>MGVAGLWEVLRPAGEVRSLTELALTDGFIANPSGQRGFRIGIDASIWFFHAAYGKEGENPELRTLFFRCCRLLQTPLLPLFVFDGPKRPAIKRGKRVGGNTHWLTQGMKNIIEAFGFEWRMAPGEAEAELAYLNRIGVIDAVLSDDVDNFLFGATMVIRNPSSTLSGNRSNPVKNSEGKDDGNHVLTYRSSSLLTHPSISLSRPGTILIALLSGGDYIPAGLPGCGQKFAVGLARAGFGDKLVKGVQELQGNARKMDEFLEGWREDMKEELRTNKGGFLPSKKPSLAASLPDDFPSLPVLLSYVDPITSENEPLASKSSKKTKNVPLEPIVWKNDPDPSRIAALCELYFEWGVKDVIIKRFRTVLWPGLVCRAVRRGVLASDGRNTRGTLEDEHSDEDIPRSTHSPSKLLSTLTLSSPSKSGPSSSSTTHAHFSLLSLCPLTQADDDTDSPDAPSPADDPPLLQKILSTRTHASTAHTPEYRLLIDPSPLVARAEEGVKGLRPPLVGGMFGASEGSEDGSGSGAEDDEGEDSDGIRRLETAGPTQKPRRKKKSAKSNKETPLTPLRIWLPAVMLRAVAPRLVGAYEEGVAGKAKRSKGKSAGAGAGAAKSKASRVEGKESSTSVAGPSTSKPKATRGRAGVAGGGTRGGRPGRKPKQASEAQDEGYEYIDLSAGESPCSESDEEGPAGATKKGKGKAGAKTGGTMKDFLGTTKPKTSTSTKPSKPSKPSASKPSTSKTAAYKRAPLYEEEDDDEDEPPPPLPKTSRPLDLLRSKQSAARIAAPAKATSPLPPQREEEEESSPSRSSAPQARAQTQRKKPPSFVDVSDDDDSDIEVSDVKVGLGSGSGSRSQSTSIARAPVKGAAPPGIIDLSARSKKTIPSTSTLSSSVAPTQPSSSSSSSRSATTAPKPAPPIRSTSKLAHILLQEEEEASSGDGEGDELPTFHRGSRSAAKSKSKSSSLLKSGPGSRDSSREDSTSKAKPAPRPFPMSFPPPSPSTSTPSRSPAKAFPSPPSPSPWRNEGDEMDVFTSPQRAPSPPRSPSPTPSPAKPLPGASSSAARANGAAFPMSPTTSRRRTPPRSDSDLSAGPETAPNAKPKTGPDSLPKSPRKSTSHTSPRHIRPPSSPTLQTNILTEWLSQSPRTSVRRATSPTPASAGKRGPRPSDESAIYISSDSEDVEDTARDGDAPVSTVDIGVDGDGDEEDGQGDIAMILSSPPSLPAPRGPLAAHVRAAAAPVQRKFRPAVTALTQAKANMGISVDIGFTPAASTGRTGPTSSSGSRSGSGSKAPLLVARAKATRSNGSGSASTVNDISPPTPTRTSKPGGMPRARPKPKMISREEDIIDLTSD</sequence>
<feature type="domain" description="XPG-I" evidence="4">
    <location>
        <begin position="113"/>
        <end position="193"/>
    </location>
</feature>
<evidence type="ECO:0000259" key="4">
    <source>
        <dbReference type="SMART" id="SM00484"/>
    </source>
</evidence>
<feature type="compositionally biased region" description="Acidic residues" evidence="3">
    <location>
        <begin position="1196"/>
        <end position="1206"/>
    </location>
</feature>
<feature type="compositionally biased region" description="Acidic residues" evidence="3">
    <location>
        <begin position="926"/>
        <end position="940"/>
    </location>
</feature>
<dbReference type="Gene3D" id="3.40.50.1010">
    <property type="entry name" value="5'-nuclease"/>
    <property type="match status" value="2"/>
</dbReference>
<organism evidence="6 7">
    <name type="scientific">Hydnomerulius pinastri MD-312</name>
    <dbReference type="NCBI Taxonomy" id="994086"/>
    <lineage>
        <taxon>Eukaryota</taxon>
        <taxon>Fungi</taxon>
        <taxon>Dikarya</taxon>
        <taxon>Basidiomycota</taxon>
        <taxon>Agaricomycotina</taxon>
        <taxon>Agaricomycetes</taxon>
        <taxon>Agaricomycetidae</taxon>
        <taxon>Boletales</taxon>
        <taxon>Boletales incertae sedis</taxon>
        <taxon>Leucogyrophana</taxon>
    </lineage>
</organism>
<feature type="compositionally biased region" description="Basic and acidic residues" evidence="3">
    <location>
        <begin position="389"/>
        <end position="401"/>
    </location>
</feature>
<dbReference type="HOGENOM" id="CLU_251688_0_0_1"/>
<keyword evidence="2" id="KW-0378">Hydrolase</keyword>
<keyword evidence="1" id="KW-0540">Nuclease</keyword>
<dbReference type="SUPFAM" id="SSF47807">
    <property type="entry name" value="5' to 3' exonuclease, C-terminal subdomain"/>
    <property type="match status" value="1"/>
</dbReference>
<dbReference type="PANTHER" id="PTHR11081:SF75">
    <property type="entry name" value="ENDONUCLEASE, PUTATIVE (AFU_ORTHOLOGUE AFUA_3G13260)-RELATED"/>
    <property type="match status" value="1"/>
</dbReference>
<name>A0A0C9VTH2_9AGAM</name>
<dbReference type="InterPro" id="IPR041177">
    <property type="entry name" value="GEN1_C"/>
</dbReference>
<dbReference type="CDD" id="cd09906">
    <property type="entry name" value="H3TH_YEN1"/>
    <property type="match status" value="1"/>
</dbReference>
<dbReference type="SMART" id="SM00484">
    <property type="entry name" value="XPGI"/>
    <property type="match status" value="1"/>
</dbReference>
<proteinExistence type="predicted"/>
<feature type="compositionally biased region" description="Polar residues" evidence="3">
    <location>
        <begin position="620"/>
        <end position="632"/>
    </location>
</feature>
<feature type="compositionally biased region" description="Pro residues" evidence="3">
    <location>
        <begin position="1034"/>
        <end position="1050"/>
    </location>
</feature>
<feature type="region of interest" description="Disordered" evidence="3">
    <location>
        <begin position="442"/>
        <end position="462"/>
    </location>
</feature>
<feature type="compositionally biased region" description="Low complexity" evidence="3">
    <location>
        <begin position="711"/>
        <end position="739"/>
    </location>
</feature>
<feature type="region of interest" description="Disordered" evidence="3">
    <location>
        <begin position="1262"/>
        <end position="1348"/>
    </location>
</feature>
<dbReference type="Pfam" id="PF18380">
    <property type="entry name" value="GEN1_C"/>
    <property type="match status" value="1"/>
</dbReference>
<feature type="region of interest" description="Disordered" evidence="3">
    <location>
        <begin position="163"/>
        <end position="182"/>
    </location>
</feature>
<feature type="compositionally biased region" description="Acidic residues" evidence="3">
    <location>
        <begin position="747"/>
        <end position="757"/>
    </location>
</feature>
<feature type="region of interest" description="Disordered" evidence="3">
    <location>
        <begin position="383"/>
        <end position="428"/>
    </location>
</feature>
<feature type="compositionally biased region" description="Acidic residues" evidence="3">
    <location>
        <begin position="825"/>
        <end position="835"/>
    </location>
</feature>
<evidence type="ECO:0000256" key="2">
    <source>
        <dbReference type="ARBA" id="ARBA00022801"/>
    </source>
</evidence>
<feature type="compositionally biased region" description="Low complexity" evidence="3">
    <location>
        <begin position="1051"/>
        <end position="1072"/>
    </location>
</feature>
<feature type="compositionally biased region" description="Pro residues" evidence="3">
    <location>
        <begin position="983"/>
        <end position="996"/>
    </location>
</feature>
<evidence type="ECO:0000313" key="7">
    <source>
        <dbReference type="Proteomes" id="UP000053820"/>
    </source>
</evidence>
<feature type="region of interest" description="Disordered" evidence="3">
    <location>
        <begin position="589"/>
        <end position="1207"/>
    </location>
</feature>
<evidence type="ECO:0000256" key="1">
    <source>
        <dbReference type="ARBA" id="ARBA00022722"/>
    </source>
</evidence>
<evidence type="ECO:0000259" key="5">
    <source>
        <dbReference type="SMART" id="SM00485"/>
    </source>
</evidence>
<dbReference type="EMBL" id="KN839864">
    <property type="protein sequence ID" value="KIJ61265.1"/>
    <property type="molecule type" value="Genomic_DNA"/>
</dbReference>
<dbReference type="GO" id="GO:0008821">
    <property type="term" value="F:crossover junction DNA endonuclease activity"/>
    <property type="evidence" value="ECO:0007669"/>
    <property type="project" value="InterPro"/>
</dbReference>
<evidence type="ECO:0000313" key="6">
    <source>
        <dbReference type="EMBL" id="KIJ61265.1"/>
    </source>
</evidence>
<evidence type="ECO:0008006" key="8">
    <source>
        <dbReference type="Google" id="ProtNLM"/>
    </source>
</evidence>
<dbReference type="SMART" id="SM00485">
    <property type="entry name" value="XPGN"/>
    <property type="match status" value="1"/>
</dbReference>
<reference evidence="6 7" key="1">
    <citation type="submission" date="2014-04" db="EMBL/GenBank/DDBJ databases">
        <title>Evolutionary Origins and Diversification of the Mycorrhizal Mutualists.</title>
        <authorList>
            <consortium name="DOE Joint Genome Institute"/>
            <consortium name="Mycorrhizal Genomics Consortium"/>
            <person name="Kohler A."/>
            <person name="Kuo A."/>
            <person name="Nagy L.G."/>
            <person name="Floudas D."/>
            <person name="Copeland A."/>
            <person name="Barry K.W."/>
            <person name="Cichocki N."/>
            <person name="Veneault-Fourrey C."/>
            <person name="LaButti K."/>
            <person name="Lindquist E.A."/>
            <person name="Lipzen A."/>
            <person name="Lundell T."/>
            <person name="Morin E."/>
            <person name="Murat C."/>
            <person name="Riley R."/>
            <person name="Ohm R."/>
            <person name="Sun H."/>
            <person name="Tunlid A."/>
            <person name="Henrissat B."/>
            <person name="Grigoriev I.V."/>
            <person name="Hibbett D.S."/>
            <person name="Martin F."/>
        </authorList>
    </citation>
    <scope>NUCLEOTIDE SEQUENCE [LARGE SCALE GENOMIC DNA]</scope>
    <source>
        <strain evidence="6 7">MD-312</strain>
    </source>
</reference>
<evidence type="ECO:0000256" key="3">
    <source>
        <dbReference type="SAM" id="MobiDB-lite"/>
    </source>
</evidence>
<dbReference type="InterPro" id="IPR006086">
    <property type="entry name" value="XPG-I_dom"/>
</dbReference>
<dbReference type="OrthoDB" id="2959108at2759"/>
<feature type="compositionally biased region" description="Low complexity" evidence="3">
    <location>
        <begin position="1268"/>
        <end position="1286"/>
    </location>
</feature>
<keyword evidence="7" id="KW-1185">Reference proteome</keyword>
<feature type="compositionally biased region" description="Basic residues" evidence="3">
    <location>
        <begin position="1107"/>
        <end position="1121"/>
    </location>
</feature>
<dbReference type="Pfam" id="PF00752">
    <property type="entry name" value="XPG_N"/>
    <property type="match status" value="1"/>
</dbReference>
<protein>
    <recommendedName>
        <fullName evidence="8">XPG-I domain-containing protein</fullName>
    </recommendedName>
</protein>